<organism evidence="2 3">
    <name type="scientific">Candidatus Falkowbacteria bacterium CG02_land_8_20_14_3_00_36_14</name>
    <dbReference type="NCBI Taxonomy" id="1974560"/>
    <lineage>
        <taxon>Bacteria</taxon>
        <taxon>Candidatus Falkowiibacteriota</taxon>
    </lineage>
</organism>
<sequence>MNQKEFNSIILVIVIVVILVGAVEYFAFVKNSEPIAQQTTSTSPQTKTPVSTQTPKVETTNWISFFSIKNTGIKPDFSFKHPTNWIQKGSIDGGDASYIPFYDKDKYSQKCDEPVNGATTCHVTGQVASALVSGPSMAPAKIEYDSEIREAITIGGYQGTKIVGTVKNQG</sequence>
<dbReference type="AlphaFoldDB" id="A0A2M7DQ08"/>
<comment type="caution">
    <text evidence="2">The sequence shown here is derived from an EMBL/GenBank/DDBJ whole genome shotgun (WGS) entry which is preliminary data.</text>
</comment>
<keyword evidence="1" id="KW-1133">Transmembrane helix</keyword>
<evidence type="ECO:0000313" key="2">
    <source>
        <dbReference type="EMBL" id="PIV51846.1"/>
    </source>
</evidence>
<feature type="transmembrane region" description="Helical" evidence="1">
    <location>
        <begin position="6"/>
        <end position="28"/>
    </location>
</feature>
<reference evidence="3" key="1">
    <citation type="submission" date="2017-09" db="EMBL/GenBank/DDBJ databases">
        <title>Depth-based differentiation of microbial function through sediment-hosted aquifers and enrichment of novel symbionts in the deep terrestrial subsurface.</title>
        <authorList>
            <person name="Probst A.J."/>
            <person name="Ladd B."/>
            <person name="Jarett J.K."/>
            <person name="Geller-Mcgrath D.E."/>
            <person name="Sieber C.M.K."/>
            <person name="Emerson J.B."/>
            <person name="Anantharaman K."/>
            <person name="Thomas B.C."/>
            <person name="Malmstrom R."/>
            <person name="Stieglmeier M."/>
            <person name="Klingl A."/>
            <person name="Woyke T."/>
            <person name="Ryan C.M."/>
            <person name="Banfield J.F."/>
        </authorList>
    </citation>
    <scope>NUCLEOTIDE SEQUENCE [LARGE SCALE GENOMIC DNA]</scope>
</reference>
<keyword evidence="1" id="KW-0472">Membrane</keyword>
<evidence type="ECO:0000256" key="1">
    <source>
        <dbReference type="SAM" id="Phobius"/>
    </source>
</evidence>
<dbReference type="Proteomes" id="UP000228896">
    <property type="component" value="Unassembled WGS sequence"/>
</dbReference>
<accession>A0A2M7DQ08</accession>
<evidence type="ECO:0000313" key="3">
    <source>
        <dbReference type="Proteomes" id="UP000228896"/>
    </source>
</evidence>
<keyword evidence="1" id="KW-0812">Transmembrane</keyword>
<dbReference type="EMBL" id="PETS01000039">
    <property type="protein sequence ID" value="PIV51846.1"/>
    <property type="molecule type" value="Genomic_DNA"/>
</dbReference>
<gene>
    <name evidence="2" type="ORF">COS18_01855</name>
</gene>
<name>A0A2M7DQ08_9BACT</name>
<protein>
    <submittedName>
        <fullName evidence="2">Uncharacterized protein</fullName>
    </submittedName>
</protein>
<proteinExistence type="predicted"/>